<accession>A0ABU5U0K8</accession>
<evidence type="ECO:0000313" key="2">
    <source>
        <dbReference type="Proteomes" id="UP001301728"/>
    </source>
</evidence>
<gene>
    <name evidence="1" type="ORF">VB854_17435</name>
</gene>
<dbReference type="RefSeq" id="WP_160315365.1">
    <property type="nucleotide sequence ID" value="NZ_JAYGHT010000090.1"/>
</dbReference>
<organism evidence="1 2">
    <name type="scientific">Limnoraphis robusta CCNP1315</name>
    <dbReference type="NCBI Taxonomy" id="3110306"/>
    <lineage>
        <taxon>Bacteria</taxon>
        <taxon>Bacillati</taxon>
        <taxon>Cyanobacteriota</taxon>
        <taxon>Cyanophyceae</taxon>
        <taxon>Oscillatoriophycideae</taxon>
        <taxon>Oscillatoriales</taxon>
        <taxon>Sirenicapillariaceae</taxon>
        <taxon>Limnoraphis</taxon>
    </lineage>
</organism>
<name>A0ABU5U0K8_9CYAN</name>
<evidence type="ECO:0000313" key="1">
    <source>
        <dbReference type="EMBL" id="MEA5520726.1"/>
    </source>
</evidence>
<dbReference type="EMBL" id="JAYGHT010000090">
    <property type="protein sequence ID" value="MEA5520726.1"/>
    <property type="molecule type" value="Genomic_DNA"/>
</dbReference>
<protein>
    <submittedName>
        <fullName evidence="1">Uncharacterized protein</fullName>
    </submittedName>
</protein>
<comment type="caution">
    <text evidence="1">The sequence shown here is derived from an EMBL/GenBank/DDBJ whole genome shotgun (WGS) entry which is preliminary data.</text>
</comment>
<dbReference type="Proteomes" id="UP001301728">
    <property type="component" value="Unassembled WGS sequence"/>
</dbReference>
<reference evidence="1 2" key="1">
    <citation type="submission" date="2023-12" db="EMBL/GenBank/DDBJ databases">
        <title>Baltic Sea Cyanobacteria.</title>
        <authorList>
            <person name="Delbaje E."/>
            <person name="Fewer D.P."/>
            <person name="Shishido T.K."/>
        </authorList>
    </citation>
    <scope>NUCLEOTIDE SEQUENCE [LARGE SCALE GENOMIC DNA]</scope>
    <source>
        <strain evidence="1 2">CCNP 1315</strain>
    </source>
</reference>
<proteinExistence type="predicted"/>
<sequence length="53" mass="6187">MFWMNVIKKYFLGLDYDSEKRDDALQFTVMGWGGEQEVLPTECLNSSTTLIKH</sequence>
<keyword evidence="2" id="KW-1185">Reference proteome</keyword>